<evidence type="ECO:0000313" key="1">
    <source>
        <dbReference type="EMBL" id="NBG64719.1"/>
    </source>
</evidence>
<sequence>MKNLLLLILFSPLIVYSQISLKGTIVDSQKNPIQFASISINQTANGTYTNEIGIFHFDSIQPTDTLKISYIGYESRKICVKDIKDQITLTSNSINIEEVTIDRKRKNRSFTIGYYNMNTLFPSSHFSNVKSKIATFIPYQSSPAIIEKILLPITNINDTTQLKVYLYEISEDGSPGKEIYSKLLMSNEIKNKIDISDEQIRIPLEGVFIAAEWLTEQVIKDLNDPKEVLGPAFRLKMTKPMDTNYTYWYRENNWRLKWNPPNAQYSNVRFGLVLKPL</sequence>
<evidence type="ECO:0008006" key="3">
    <source>
        <dbReference type="Google" id="ProtNLM"/>
    </source>
</evidence>
<evidence type="ECO:0000313" key="2">
    <source>
        <dbReference type="Proteomes" id="UP000470771"/>
    </source>
</evidence>
<dbReference type="Gene3D" id="2.60.40.1120">
    <property type="entry name" value="Carboxypeptidase-like, regulatory domain"/>
    <property type="match status" value="1"/>
</dbReference>
<comment type="caution">
    <text evidence="1">The sequence shown here is derived from an EMBL/GenBank/DDBJ whole genome shotgun (WGS) entry which is preliminary data.</text>
</comment>
<keyword evidence="2" id="KW-1185">Reference proteome</keyword>
<accession>A0A6N9NFX3</accession>
<dbReference type="Pfam" id="PF13715">
    <property type="entry name" value="CarbopepD_reg_2"/>
    <property type="match status" value="1"/>
</dbReference>
<proteinExistence type="predicted"/>
<dbReference type="EMBL" id="WWNE01000003">
    <property type="protein sequence ID" value="NBG64719.1"/>
    <property type="molecule type" value="Genomic_DNA"/>
</dbReference>
<dbReference type="SUPFAM" id="SSF49464">
    <property type="entry name" value="Carboxypeptidase regulatory domain-like"/>
    <property type="match status" value="1"/>
</dbReference>
<reference evidence="1 2" key="1">
    <citation type="submission" date="2019-12" db="EMBL/GenBank/DDBJ databases">
        <authorList>
            <person name="Zhao J."/>
        </authorList>
    </citation>
    <scope>NUCLEOTIDE SEQUENCE [LARGE SCALE GENOMIC DNA]</scope>
    <source>
        <strain evidence="1 2">S-15</strain>
    </source>
</reference>
<name>A0A6N9NFX3_9FLAO</name>
<dbReference type="RefSeq" id="WP_160631151.1">
    <property type="nucleotide sequence ID" value="NZ_WWNE01000003.1"/>
</dbReference>
<dbReference type="Proteomes" id="UP000470771">
    <property type="component" value="Unassembled WGS sequence"/>
</dbReference>
<dbReference type="InterPro" id="IPR008969">
    <property type="entry name" value="CarboxyPept-like_regulatory"/>
</dbReference>
<gene>
    <name evidence="1" type="ORF">GQN54_01230</name>
</gene>
<protein>
    <recommendedName>
        <fullName evidence="3">Carboxypeptidase-like regulatory domain-containing protein</fullName>
    </recommendedName>
</protein>
<dbReference type="AlphaFoldDB" id="A0A6N9NFX3"/>
<organism evidence="1 2">
    <name type="scientific">Acidiluteibacter ferrifornacis</name>
    <dbReference type="NCBI Taxonomy" id="2692424"/>
    <lineage>
        <taxon>Bacteria</taxon>
        <taxon>Pseudomonadati</taxon>
        <taxon>Bacteroidota</taxon>
        <taxon>Flavobacteriia</taxon>
        <taxon>Flavobacteriales</taxon>
        <taxon>Cryomorphaceae</taxon>
        <taxon>Acidiluteibacter</taxon>
    </lineage>
</organism>